<comment type="caution">
    <text evidence="1">The sequence shown here is derived from an EMBL/GenBank/DDBJ whole genome shotgun (WGS) entry which is preliminary data.</text>
</comment>
<evidence type="ECO:0000313" key="2">
    <source>
        <dbReference type="Proteomes" id="UP001221757"/>
    </source>
</evidence>
<proteinExistence type="predicted"/>
<evidence type="ECO:0000313" key="1">
    <source>
        <dbReference type="EMBL" id="KAJ7701382.1"/>
    </source>
</evidence>
<name>A0AAD7DWD9_MYCRO</name>
<dbReference type="AlphaFoldDB" id="A0AAD7DWD9"/>
<gene>
    <name evidence="1" type="ORF">B0H17DRAFT_1045225</name>
</gene>
<organism evidence="1 2">
    <name type="scientific">Mycena rosella</name>
    <name type="common">Pink bonnet</name>
    <name type="synonym">Agaricus rosellus</name>
    <dbReference type="NCBI Taxonomy" id="1033263"/>
    <lineage>
        <taxon>Eukaryota</taxon>
        <taxon>Fungi</taxon>
        <taxon>Dikarya</taxon>
        <taxon>Basidiomycota</taxon>
        <taxon>Agaricomycotina</taxon>
        <taxon>Agaricomycetes</taxon>
        <taxon>Agaricomycetidae</taxon>
        <taxon>Agaricales</taxon>
        <taxon>Marasmiineae</taxon>
        <taxon>Mycenaceae</taxon>
        <taxon>Mycena</taxon>
    </lineage>
</organism>
<keyword evidence="2" id="KW-1185">Reference proteome</keyword>
<sequence>MMHVQELVDLTIDFLHDSLDDLRRCSLISRSWLPASQYHLFSNFALQSELEFHRFVAMLEELPHVLVLITHLALAIPRTTDELVYGGLVNIHFPNLRQLTIYTFPSEGGLPLLQRLVSIPSITHIWALQTRDPRWLFSIFYLRTANLRTLAISSRYFGPDPSWLSSQQEFPHPPPGEHFQIDCLCISSATKDLADLIHNPSTSPFDLTVLKRLVLWEEFTRTRPFGDNLQKIGSSLLELELNGPIAGRPDSFGRALKIGPETLPRLFHFTFHILSPSALAAVPGFLSTISSGDALQHVTLVLSRDCAPSSTDLSHFVHVQSWNTIDHAVQELGSVFLTLRVSLMACGALESQVGVDSLRGCLPRLATTRRLRVIAIS</sequence>
<dbReference type="EMBL" id="JARKIE010000017">
    <property type="protein sequence ID" value="KAJ7701382.1"/>
    <property type="molecule type" value="Genomic_DNA"/>
</dbReference>
<dbReference type="Proteomes" id="UP001221757">
    <property type="component" value="Unassembled WGS sequence"/>
</dbReference>
<accession>A0AAD7DWD9</accession>
<reference evidence="1" key="1">
    <citation type="submission" date="2023-03" db="EMBL/GenBank/DDBJ databases">
        <title>Massive genome expansion in bonnet fungi (Mycena s.s.) driven by repeated elements and novel gene families across ecological guilds.</title>
        <authorList>
            <consortium name="Lawrence Berkeley National Laboratory"/>
            <person name="Harder C.B."/>
            <person name="Miyauchi S."/>
            <person name="Viragh M."/>
            <person name="Kuo A."/>
            <person name="Thoen E."/>
            <person name="Andreopoulos B."/>
            <person name="Lu D."/>
            <person name="Skrede I."/>
            <person name="Drula E."/>
            <person name="Henrissat B."/>
            <person name="Morin E."/>
            <person name="Kohler A."/>
            <person name="Barry K."/>
            <person name="LaButti K."/>
            <person name="Morin E."/>
            <person name="Salamov A."/>
            <person name="Lipzen A."/>
            <person name="Mereny Z."/>
            <person name="Hegedus B."/>
            <person name="Baldrian P."/>
            <person name="Stursova M."/>
            <person name="Weitz H."/>
            <person name="Taylor A."/>
            <person name="Grigoriev I.V."/>
            <person name="Nagy L.G."/>
            <person name="Martin F."/>
            <person name="Kauserud H."/>
        </authorList>
    </citation>
    <scope>NUCLEOTIDE SEQUENCE</scope>
    <source>
        <strain evidence="1">CBHHK067</strain>
    </source>
</reference>
<protein>
    <submittedName>
        <fullName evidence="1">Uncharacterized protein</fullName>
    </submittedName>
</protein>